<protein>
    <submittedName>
        <fullName evidence="3">HPS6 biosis of lysosomal organelles complex 2 subunit 3</fullName>
    </submittedName>
</protein>
<evidence type="ECO:0000313" key="4">
    <source>
        <dbReference type="Proteomes" id="UP000008672"/>
    </source>
</evidence>
<dbReference type="InterPro" id="IPR046823">
    <property type="entry name" value="HPS6_N"/>
</dbReference>
<proteinExistence type="predicted"/>
<dbReference type="STRING" id="7897.ENSLACP00000002605"/>
<dbReference type="Pfam" id="PF20468">
    <property type="entry name" value="HPS6_C"/>
    <property type="match status" value="1"/>
</dbReference>
<evidence type="ECO:0000313" key="3">
    <source>
        <dbReference type="Ensembl" id="ENSLACP00000002605.1"/>
    </source>
</evidence>
<dbReference type="InterPro" id="IPR046822">
    <property type="entry name" value="HPS6_C"/>
</dbReference>
<name>H2ZYY4_LATCH</name>
<dbReference type="GO" id="GO:0005765">
    <property type="term" value="C:lysosomal membrane"/>
    <property type="evidence" value="ECO:0007669"/>
    <property type="project" value="TreeGrafter"/>
</dbReference>
<accession>H2ZYY4</accession>
<dbReference type="PANTHER" id="PTHR14696:SF2">
    <property type="entry name" value="BLOC-2 COMPLEX MEMBER HPS6"/>
    <property type="match status" value="1"/>
</dbReference>
<dbReference type="Proteomes" id="UP000008672">
    <property type="component" value="Unassembled WGS sequence"/>
</dbReference>
<dbReference type="AlphaFoldDB" id="H2ZYY4"/>
<dbReference type="GO" id="GO:0072657">
    <property type="term" value="P:protein localization to membrane"/>
    <property type="evidence" value="ECO:0007669"/>
    <property type="project" value="TreeGrafter"/>
</dbReference>
<organism evidence="3 4">
    <name type="scientific">Latimeria chalumnae</name>
    <name type="common">Coelacanth</name>
    <dbReference type="NCBI Taxonomy" id="7897"/>
    <lineage>
        <taxon>Eukaryota</taxon>
        <taxon>Metazoa</taxon>
        <taxon>Chordata</taxon>
        <taxon>Craniata</taxon>
        <taxon>Vertebrata</taxon>
        <taxon>Euteleostomi</taxon>
        <taxon>Coelacanthiformes</taxon>
        <taxon>Coelacanthidae</taxon>
        <taxon>Latimeria</taxon>
    </lineage>
</organism>
<reference evidence="3" key="3">
    <citation type="submission" date="2025-09" db="UniProtKB">
        <authorList>
            <consortium name="Ensembl"/>
        </authorList>
    </citation>
    <scope>IDENTIFICATION</scope>
</reference>
<dbReference type="FunCoup" id="H2ZYY4">
    <property type="interactions" value="151"/>
</dbReference>
<dbReference type="Pfam" id="PF15702">
    <property type="entry name" value="HPS6"/>
    <property type="match status" value="1"/>
</dbReference>
<gene>
    <name evidence="3" type="primary">HPS6</name>
</gene>
<dbReference type="eggNOG" id="ENOG502QSBH">
    <property type="taxonomic scope" value="Eukaryota"/>
</dbReference>
<reference evidence="4" key="1">
    <citation type="submission" date="2011-08" db="EMBL/GenBank/DDBJ databases">
        <title>The draft genome of Latimeria chalumnae.</title>
        <authorList>
            <person name="Di Palma F."/>
            <person name="Alfoldi J."/>
            <person name="Johnson J."/>
            <person name="Berlin A."/>
            <person name="Gnerre S."/>
            <person name="Jaffe D."/>
            <person name="MacCallum I."/>
            <person name="Young S."/>
            <person name="Walker B.J."/>
            <person name="Lander E."/>
            <person name="Lindblad-Toh K."/>
        </authorList>
    </citation>
    <scope>NUCLEOTIDE SEQUENCE [LARGE SCALE GENOMIC DNA]</scope>
    <source>
        <strain evidence="4">Wild caught</strain>
    </source>
</reference>
<dbReference type="OMA" id="RAWPAGH"/>
<dbReference type="HOGENOM" id="CLU_019081_0_0_1"/>
<dbReference type="InterPro" id="IPR017218">
    <property type="entry name" value="BLOC-2_complex_Hps6_subunit"/>
</dbReference>
<reference evidence="3" key="2">
    <citation type="submission" date="2025-08" db="UniProtKB">
        <authorList>
            <consortium name="Ensembl"/>
        </authorList>
    </citation>
    <scope>IDENTIFICATION</scope>
</reference>
<evidence type="ECO:0000259" key="2">
    <source>
        <dbReference type="Pfam" id="PF20468"/>
    </source>
</evidence>
<dbReference type="InParanoid" id="H2ZYY4"/>
<dbReference type="EMBL" id="AFYH01241134">
    <property type="status" value="NOT_ANNOTATED_CDS"/>
    <property type="molecule type" value="Genomic_DNA"/>
</dbReference>
<feature type="domain" description="BLOC-2 complex member HPS6 N-terminal" evidence="1">
    <location>
        <begin position="1"/>
        <end position="367"/>
    </location>
</feature>
<dbReference type="GO" id="GO:0032418">
    <property type="term" value="P:lysosome localization"/>
    <property type="evidence" value="ECO:0007669"/>
    <property type="project" value="TreeGrafter"/>
</dbReference>
<feature type="domain" description="BLOC-2 complex member HPS6 C-terminal" evidence="2">
    <location>
        <begin position="390"/>
        <end position="781"/>
    </location>
</feature>
<dbReference type="Bgee" id="ENSLACG00000002331">
    <property type="expression patterns" value="Expressed in muscle tissue and 2 other cell types or tissues"/>
</dbReference>
<dbReference type="PANTHER" id="PTHR14696">
    <property type="entry name" value="HERMANSKY-PUDLAK SYNDROME 6 PROTEIN"/>
    <property type="match status" value="1"/>
</dbReference>
<evidence type="ECO:0000259" key="1">
    <source>
        <dbReference type="Pfam" id="PF15702"/>
    </source>
</evidence>
<keyword evidence="4" id="KW-1185">Reference proteome</keyword>
<dbReference type="GeneTree" id="ENSGT00390000001546"/>
<dbReference type="GO" id="GO:0031084">
    <property type="term" value="C:BLOC-2 complex"/>
    <property type="evidence" value="ECO:0007669"/>
    <property type="project" value="TreeGrafter"/>
</dbReference>
<dbReference type="Ensembl" id="ENSLACT00000002626.1">
    <property type="protein sequence ID" value="ENSLACP00000002605.1"/>
    <property type="gene ID" value="ENSLACG00000002331.1"/>
</dbReference>
<sequence length="802" mass="89857">MKEFVLEKLSDFSDFARHKSLVEILRRWQAGSGVLASPDGRHLLLLTGGSQEMKEQQLSTFDRIWSCSPPAPLQESRRGAAPAPATAVGIVLENGRTEFWRYAPCQARWELAQTANLCNSPRARVVSVCSQGQLIVWCEERPPSESSLTPAKSAFSYCICKRTFELREPGVELGSVQIVLHNSPSYQVLSAADGVFLWPSDASLGSVSKCLLIWTPWDDRVTITAPAKGYVKTKNLNPLESDFKRFVLDCVGFLSSVEPCDAHHVGVSHCGGLLLVDRSNAIILIQSDGTKRHIYSFPDGSFGPDSKMVVQIAGTTLVCVLGRILYLVNVSTGKLMEKMVLTTDVLTLLKPHNRNAIQILTKTGIYTAKPSASISGLGHEVCNSEAVLGEMVFEEACKYYQRRSLNSTRLTVEKLKKGGMFQAPIALSSILQHYLARRRASSLQQEAYMKLLHVMDTDLQSYSSLEQLKASVIQASEKEISRYCHDLVEQEITRLFHSELDRENLVYLNSVFSIFPRETWKAIKRTLQLQQNGEGFVSARATPDVWKTVLHQGTVSYQDTTMNGAIPVFELICHSLYRFKPKWLPRFVELTQQHVSGTWNYGGKENPENVPLYKRAMSVLQAKDVAANADDTTELEIELLLCSERPKAILQAIRTLIFHKKWERVVAAAQQYSQKSPLLNKEIFTILLEEFSQHRNLDPYLKQLWALCPEDITVTDILNVVLKHVPKSEQDTGPYSKDGSLLTVGLLKPLLSKVLQRECRANEEYSCVLQAPTFPPPTPPRNHRTIPRSVTDPCLLTVSQQA</sequence>